<dbReference type="Proteomes" id="UP000321903">
    <property type="component" value="Unassembled WGS sequence"/>
</dbReference>
<dbReference type="RefSeq" id="WP_147222711.1">
    <property type="nucleotide sequence ID" value="NZ_CAJGYY010000001.1"/>
</dbReference>
<dbReference type="AlphaFoldDB" id="A0A5C7A6M3"/>
<proteinExistence type="predicted"/>
<keyword evidence="3" id="KW-1185">Reference proteome</keyword>
<feature type="signal peptide" evidence="1">
    <location>
        <begin position="1"/>
        <end position="17"/>
    </location>
</feature>
<reference evidence="2 3" key="1">
    <citation type="submission" date="2019-08" db="EMBL/GenBank/DDBJ databases">
        <title>Genome sequence of Psychrobacter frigidicola ACAM304 (type strain).</title>
        <authorList>
            <person name="Bowman J.P."/>
        </authorList>
    </citation>
    <scope>NUCLEOTIDE SEQUENCE [LARGE SCALE GENOMIC DNA]</scope>
    <source>
        <strain evidence="2 3">ACAM 304</strain>
    </source>
</reference>
<accession>A0A5C7A6M3</accession>
<feature type="chain" id="PRO_5022691243" description="Lipoprotein" evidence="1">
    <location>
        <begin position="18"/>
        <end position="135"/>
    </location>
</feature>
<evidence type="ECO:0000313" key="3">
    <source>
        <dbReference type="Proteomes" id="UP000321903"/>
    </source>
</evidence>
<sequence>MKKLFISTAMLATFALAGCTTTGANTNPSTIPGAAGTAIGTVNSAGMNVLKTVIDNQCRYEIEKQPAWRIVSAAMNERQQEAATSKVCGCVSEQAPQQVTLVELGNAAINSNYRVQLATKVIANTLQSCYSTMLK</sequence>
<dbReference type="EMBL" id="VORZ01000001">
    <property type="protein sequence ID" value="TXD98340.1"/>
    <property type="molecule type" value="Genomic_DNA"/>
</dbReference>
<protein>
    <recommendedName>
        <fullName evidence="4">Lipoprotein</fullName>
    </recommendedName>
</protein>
<name>A0A5C7A6M3_9GAMM</name>
<dbReference type="OrthoDB" id="8607029at2"/>
<keyword evidence="1" id="KW-0732">Signal</keyword>
<comment type="caution">
    <text evidence="2">The sequence shown here is derived from an EMBL/GenBank/DDBJ whole genome shotgun (WGS) entry which is preliminary data.</text>
</comment>
<gene>
    <name evidence="2" type="ORF">ES754_05285</name>
</gene>
<evidence type="ECO:0008006" key="4">
    <source>
        <dbReference type="Google" id="ProtNLM"/>
    </source>
</evidence>
<evidence type="ECO:0000313" key="2">
    <source>
        <dbReference type="EMBL" id="TXD98340.1"/>
    </source>
</evidence>
<organism evidence="2 3">
    <name type="scientific">Psychrobacter frigidicola</name>
    <dbReference type="NCBI Taxonomy" id="45611"/>
    <lineage>
        <taxon>Bacteria</taxon>
        <taxon>Pseudomonadati</taxon>
        <taxon>Pseudomonadota</taxon>
        <taxon>Gammaproteobacteria</taxon>
        <taxon>Moraxellales</taxon>
        <taxon>Moraxellaceae</taxon>
        <taxon>Psychrobacter</taxon>
    </lineage>
</organism>
<evidence type="ECO:0000256" key="1">
    <source>
        <dbReference type="SAM" id="SignalP"/>
    </source>
</evidence>
<dbReference type="PROSITE" id="PS51257">
    <property type="entry name" value="PROKAR_LIPOPROTEIN"/>
    <property type="match status" value="1"/>
</dbReference>